<proteinExistence type="predicted"/>
<evidence type="ECO:0000313" key="2">
    <source>
        <dbReference type="Proteomes" id="UP001243330"/>
    </source>
</evidence>
<dbReference type="Proteomes" id="UP001243330">
    <property type="component" value="Unassembled WGS sequence"/>
</dbReference>
<accession>A0AAD9EEU9</accession>
<gene>
    <name evidence="1" type="ORF">CCHR01_15144</name>
</gene>
<dbReference type="AlphaFoldDB" id="A0AAD9EEU9"/>
<evidence type="ECO:0000313" key="1">
    <source>
        <dbReference type="EMBL" id="KAK1842236.1"/>
    </source>
</evidence>
<name>A0AAD9EEU9_9PEZI</name>
<dbReference type="EMBL" id="JAQOWY010000426">
    <property type="protein sequence ID" value="KAK1842236.1"/>
    <property type="molecule type" value="Genomic_DNA"/>
</dbReference>
<organism evidence="1 2">
    <name type="scientific">Colletotrichum chrysophilum</name>
    <dbReference type="NCBI Taxonomy" id="1836956"/>
    <lineage>
        <taxon>Eukaryota</taxon>
        <taxon>Fungi</taxon>
        <taxon>Dikarya</taxon>
        <taxon>Ascomycota</taxon>
        <taxon>Pezizomycotina</taxon>
        <taxon>Sordariomycetes</taxon>
        <taxon>Hypocreomycetidae</taxon>
        <taxon>Glomerellales</taxon>
        <taxon>Glomerellaceae</taxon>
        <taxon>Colletotrichum</taxon>
        <taxon>Colletotrichum gloeosporioides species complex</taxon>
    </lineage>
</organism>
<reference evidence="1" key="1">
    <citation type="submission" date="2023-01" db="EMBL/GenBank/DDBJ databases">
        <title>Colletotrichum chrysophilum M932 genome sequence.</title>
        <authorList>
            <person name="Baroncelli R."/>
        </authorList>
    </citation>
    <scope>NUCLEOTIDE SEQUENCE</scope>
    <source>
        <strain evidence="1">M932</strain>
    </source>
</reference>
<sequence>MCVCACLLSLAQLTRLPIRSLRNSQFRLGLRTPLMPISHLPCVVRLRSPADEHQQIGAGELSCAPPSYSCCA</sequence>
<protein>
    <submittedName>
        <fullName evidence="1">Uncharacterized protein</fullName>
    </submittedName>
</protein>
<comment type="caution">
    <text evidence="1">The sequence shown here is derived from an EMBL/GenBank/DDBJ whole genome shotgun (WGS) entry which is preliminary data.</text>
</comment>
<keyword evidence="2" id="KW-1185">Reference proteome</keyword>